<dbReference type="PANTHER" id="PTHR36452">
    <property type="entry name" value="CHROMOSOME 12, WHOLE GENOME SHOTGUN SEQUENCE"/>
    <property type="match status" value="1"/>
</dbReference>
<dbReference type="NCBIfam" id="TIGR02453">
    <property type="entry name" value="TIGR02453 family protein"/>
    <property type="match status" value="1"/>
</dbReference>
<reference evidence="1 2" key="1">
    <citation type="submission" date="2020-08" db="EMBL/GenBank/DDBJ databases">
        <title>Description of novel Flavobacterium F-380 isolate.</title>
        <authorList>
            <person name="Saticioglu I.B."/>
            <person name="Duman M."/>
            <person name="Altun S."/>
        </authorList>
    </citation>
    <scope>NUCLEOTIDE SEQUENCE [LARGE SCALE GENOMIC DNA]</scope>
    <source>
        <strain evidence="1 2">F-380</strain>
    </source>
</reference>
<keyword evidence="2" id="KW-1185">Reference proteome</keyword>
<dbReference type="InterPro" id="IPR015996">
    <property type="entry name" value="UCP028451"/>
</dbReference>
<sequence>MNTPIILPSTLTFLTDLAQNNDREWFAENKSRYTTAHENMIAFVEELLHTMNTHDAISTPSGKKSLYRIYNDVRFSANKAPYKPRFAFAMQRATAQRRGGYYVHIQPGNNFLACGFFSPNPADLKRIRQDIEKNPETWRKLLGSKKIKQNFGTLAGSQVPTFPKGFSKEHEAIDLIRHKQFILRHTFTDQEILQEDFMQTIDLLFQEVRPFFDYLSIVLTTDLNGAGLD</sequence>
<dbReference type="EMBL" id="JACRUJ010000006">
    <property type="protein sequence ID" value="MBC5842671.1"/>
    <property type="molecule type" value="Genomic_DNA"/>
</dbReference>
<dbReference type="PIRSF" id="PIRSF028451">
    <property type="entry name" value="UCP028451"/>
    <property type="match status" value="1"/>
</dbReference>
<protein>
    <submittedName>
        <fullName evidence="1">DUF2461 domain-containing protein</fullName>
    </submittedName>
</protein>
<organism evidence="1 2">
    <name type="scientific">Flavobacterium kayseriense</name>
    <dbReference type="NCBI Taxonomy" id="2764714"/>
    <lineage>
        <taxon>Bacteria</taxon>
        <taxon>Pseudomonadati</taxon>
        <taxon>Bacteroidota</taxon>
        <taxon>Flavobacteriia</taxon>
        <taxon>Flavobacteriales</taxon>
        <taxon>Flavobacteriaceae</taxon>
        <taxon>Flavobacterium</taxon>
    </lineage>
</organism>
<gene>
    <name evidence="1" type="ORF">H8R23_14760</name>
</gene>
<evidence type="ECO:0000313" key="2">
    <source>
        <dbReference type="Proteomes" id="UP000629963"/>
    </source>
</evidence>
<evidence type="ECO:0000313" key="1">
    <source>
        <dbReference type="EMBL" id="MBC5842671.1"/>
    </source>
</evidence>
<dbReference type="Proteomes" id="UP000629963">
    <property type="component" value="Unassembled WGS sequence"/>
</dbReference>
<comment type="caution">
    <text evidence="1">The sequence shown here is derived from an EMBL/GenBank/DDBJ whole genome shotgun (WGS) entry which is preliminary data.</text>
</comment>
<name>A0ABR7JAZ0_9FLAO</name>
<proteinExistence type="predicted"/>
<dbReference type="PANTHER" id="PTHR36452:SF1">
    <property type="entry name" value="DUF2461 DOMAIN-CONTAINING PROTEIN"/>
    <property type="match status" value="1"/>
</dbReference>
<accession>A0ABR7JAZ0</accession>
<dbReference type="InterPro" id="IPR012808">
    <property type="entry name" value="CHP02453"/>
</dbReference>
<dbReference type="Pfam" id="PF09365">
    <property type="entry name" value="DUF2461"/>
    <property type="match status" value="1"/>
</dbReference>
<dbReference type="RefSeq" id="WP_187011170.1">
    <property type="nucleotide sequence ID" value="NZ_JACRUI010000006.1"/>
</dbReference>